<dbReference type="InterPro" id="IPR001611">
    <property type="entry name" value="Leu-rich_rpt"/>
</dbReference>
<evidence type="ECO:0000313" key="3">
    <source>
        <dbReference type="EMBL" id="ORY44554.1"/>
    </source>
</evidence>
<dbReference type="PANTHER" id="PTHR48060">
    <property type="entry name" value="DNA DAMAGE-REPAIR/TOLERATION PROTEIN DRT100"/>
    <property type="match status" value="1"/>
</dbReference>
<proteinExistence type="predicted"/>
<dbReference type="PANTHER" id="PTHR48060:SF21">
    <property type="entry name" value="L DOMAIN-LIKE PROTEIN"/>
    <property type="match status" value="1"/>
</dbReference>
<dbReference type="PROSITE" id="PS50181">
    <property type="entry name" value="FBOX"/>
    <property type="match status" value="1"/>
</dbReference>
<keyword evidence="4" id="KW-1185">Reference proteome</keyword>
<organism evidence="3 4">
    <name type="scientific">Rhizoclosmatium globosum</name>
    <dbReference type="NCBI Taxonomy" id="329046"/>
    <lineage>
        <taxon>Eukaryota</taxon>
        <taxon>Fungi</taxon>
        <taxon>Fungi incertae sedis</taxon>
        <taxon>Chytridiomycota</taxon>
        <taxon>Chytridiomycota incertae sedis</taxon>
        <taxon>Chytridiomycetes</taxon>
        <taxon>Chytridiales</taxon>
        <taxon>Chytriomycetaceae</taxon>
        <taxon>Rhizoclosmatium</taxon>
    </lineage>
</organism>
<protein>
    <submittedName>
        <fullName evidence="3">L domain-like protein</fullName>
    </submittedName>
</protein>
<accession>A0A1Y2CCJ4</accession>
<dbReference type="AlphaFoldDB" id="A0A1Y2CCJ4"/>
<name>A0A1Y2CCJ4_9FUNG</name>
<evidence type="ECO:0000256" key="1">
    <source>
        <dbReference type="ARBA" id="ARBA00022729"/>
    </source>
</evidence>
<comment type="caution">
    <text evidence="3">The sequence shown here is derived from an EMBL/GenBank/DDBJ whole genome shotgun (WGS) entry which is preliminary data.</text>
</comment>
<dbReference type="InterPro" id="IPR001810">
    <property type="entry name" value="F-box_dom"/>
</dbReference>
<dbReference type="Proteomes" id="UP000193642">
    <property type="component" value="Unassembled WGS sequence"/>
</dbReference>
<dbReference type="OrthoDB" id="676979at2759"/>
<reference evidence="3 4" key="1">
    <citation type="submission" date="2016-07" db="EMBL/GenBank/DDBJ databases">
        <title>Pervasive Adenine N6-methylation of Active Genes in Fungi.</title>
        <authorList>
            <consortium name="DOE Joint Genome Institute"/>
            <person name="Mondo S.J."/>
            <person name="Dannebaum R.O."/>
            <person name="Kuo R.C."/>
            <person name="Labutti K."/>
            <person name="Haridas S."/>
            <person name="Kuo A."/>
            <person name="Salamov A."/>
            <person name="Ahrendt S.R."/>
            <person name="Lipzen A."/>
            <person name="Sullivan W."/>
            <person name="Andreopoulos W.B."/>
            <person name="Clum A."/>
            <person name="Lindquist E."/>
            <person name="Daum C."/>
            <person name="Ramamoorthy G.K."/>
            <person name="Gryganskyi A."/>
            <person name="Culley D."/>
            <person name="Magnuson J.K."/>
            <person name="James T.Y."/>
            <person name="O'Malley M.A."/>
            <person name="Stajich J.E."/>
            <person name="Spatafora J.W."/>
            <person name="Visel A."/>
            <person name="Grigoriev I.V."/>
        </authorList>
    </citation>
    <scope>NUCLEOTIDE SEQUENCE [LARGE SCALE GENOMIC DNA]</scope>
    <source>
        <strain evidence="3 4">JEL800</strain>
    </source>
</reference>
<dbReference type="EMBL" id="MCGO01000022">
    <property type="protein sequence ID" value="ORY44554.1"/>
    <property type="molecule type" value="Genomic_DNA"/>
</dbReference>
<dbReference type="SUPFAM" id="SSF52058">
    <property type="entry name" value="L domain-like"/>
    <property type="match status" value="1"/>
</dbReference>
<feature type="non-terminal residue" evidence="3">
    <location>
        <position position="335"/>
    </location>
</feature>
<dbReference type="Pfam" id="PF00560">
    <property type="entry name" value="LRR_1"/>
    <property type="match status" value="5"/>
</dbReference>
<sequence>MVSNYFVKFDSSLTIPILPNHSTASTQYISNTTFLSLPRDLFVQLFRHIPPQQLLPLRRVCKTFNTCLQTRHFALANLSTHINRDTQTLQTYYPDVFDRLWFQLPTSYLSHVSEIDWAYARGVGKDPKIPRAIGVLKGLQKLELTFMDLTGEIPVEIGAIGGAIPKEVGSLAGLTSLYLGKNQLSGEIPGELGIPKEFGQLKELRELRISENKIGGEIPLELGSCRYLEYAVGNWTRLATLDLKNNRLSGEIPRQVANLVSVEIINLSGNKLRGEIPRGFGIQHLSGSIPWELSGAINLRWIYLQNNELTGRIPEEMGPMRLCALQITHNYMDRP</sequence>
<dbReference type="Pfam" id="PF12937">
    <property type="entry name" value="F-box-like"/>
    <property type="match status" value="1"/>
</dbReference>
<evidence type="ECO:0000259" key="2">
    <source>
        <dbReference type="PROSITE" id="PS50181"/>
    </source>
</evidence>
<dbReference type="Gene3D" id="3.80.10.10">
    <property type="entry name" value="Ribonuclease Inhibitor"/>
    <property type="match status" value="1"/>
</dbReference>
<feature type="domain" description="F-box" evidence="2">
    <location>
        <begin position="31"/>
        <end position="78"/>
    </location>
</feature>
<gene>
    <name evidence="3" type="ORF">BCR33DRAFT_717063</name>
</gene>
<dbReference type="InterPro" id="IPR036047">
    <property type="entry name" value="F-box-like_dom_sf"/>
</dbReference>
<dbReference type="InterPro" id="IPR053211">
    <property type="entry name" value="DNA_repair-toleration"/>
</dbReference>
<evidence type="ECO:0000313" key="4">
    <source>
        <dbReference type="Proteomes" id="UP000193642"/>
    </source>
</evidence>
<dbReference type="SUPFAM" id="SSF81383">
    <property type="entry name" value="F-box domain"/>
    <property type="match status" value="1"/>
</dbReference>
<keyword evidence="1" id="KW-0732">Signal</keyword>
<dbReference type="InterPro" id="IPR032675">
    <property type="entry name" value="LRR_dom_sf"/>
</dbReference>